<evidence type="ECO:0000313" key="2">
    <source>
        <dbReference type="Proteomes" id="UP000595437"/>
    </source>
</evidence>
<organism evidence="1 2">
    <name type="scientific">Caligus rogercresseyi</name>
    <name type="common">Sea louse</name>
    <dbReference type="NCBI Taxonomy" id="217165"/>
    <lineage>
        <taxon>Eukaryota</taxon>
        <taxon>Metazoa</taxon>
        <taxon>Ecdysozoa</taxon>
        <taxon>Arthropoda</taxon>
        <taxon>Crustacea</taxon>
        <taxon>Multicrustacea</taxon>
        <taxon>Hexanauplia</taxon>
        <taxon>Copepoda</taxon>
        <taxon>Siphonostomatoida</taxon>
        <taxon>Caligidae</taxon>
        <taxon>Caligus</taxon>
    </lineage>
</organism>
<dbReference type="AlphaFoldDB" id="A0A7T8K9A3"/>
<keyword evidence="2" id="KW-1185">Reference proteome</keyword>
<name>A0A7T8K9A3_CALRO</name>
<evidence type="ECO:0000313" key="1">
    <source>
        <dbReference type="EMBL" id="QQP49961.1"/>
    </source>
</evidence>
<accession>A0A7T8K9A3</accession>
<proteinExistence type="predicted"/>
<reference evidence="2" key="1">
    <citation type="submission" date="2021-01" db="EMBL/GenBank/DDBJ databases">
        <title>Caligus Genome Assembly.</title>
        <authorList>
            <person name="Gallardo-Escarate C."/>
        </authorList>
    </citation>
    <scope>NUCLEOTIDE SEQUENCE [LARGE SCALE GENOMIC DNA]</scope>
</reference>
<feature type="non-terminal residue" evidence="1">
    <location>
        <position position="1"/>
    </location>
</feature>
<sequence>ASMLFNDCKWCRRIAERSACFTSSNDSWPMDVQPNFFNKPLLMRNCFKSQELVKRDHHC</sequence>
<dbReference type="EMBL" id="CP045896">
    <property type="protein sequence ID" value="QQP49961.1"/>
    <property type="molecule type" value="Genomic_DNA"/>
</dbReference>
<dbReference type="Proteomes" id="UP000595437">
    <property type="component" value="Chromosome 7"/>
</dbReference>
<protein>
    <submittedName>
        <fullName evidence="1">Uncharacterized protein</fullName>
    </submittedName>
</protein>
<gene>
    <name evidence="1" type="ORF">FKW44_010798</name>
</gene>